<dbReference type="Proteomes" id="UP001209654">
    <property type="component" value="Unassembled WGS sequence"/>
</dbReference>
<comment type="similarity">
    <text evidence="5 7 9">Belongs to the PTH family.</text>
</comment>
<comment type="subcellular location">
    <subcellularLocation>
        <location evidence="7">Cytoplasm</location>
    </subcellularLocation>
</comment>
<protein>
    <recommendedName>
        <fullName evidence="6 7">Peptidyl-tRNA hydrolase</fullName>
        <shortName evidence="7">Pth</shortName>
        <ecNumber evidence="1 7">3.1.1.29</ecNumber>
    </recommendedName>
</protein>
<dbReference type="SUPFAM" id="SSF53178">
    <property type="entry name" value="Peptidyl-tRNA hydrolase-like"/>
    <property type="match status" value="1"/>
</dbReference>
<dbReference type="PANTHER" id="PTHR17224:SF1">
    <property type="entry name" value="PEPTIDYL-TRNA HYDROLASE"/>
    <property type="match status" value="1"/>
</dbReference>
<feature type="site" description="Discriminates between blocked and unblocked aminoacyl-tRNA" evidence="7">
    <location>
        <position position="13"/>
    </location>
</feature>
<feature type="site" description="Stabilizes the basic form of H active site to accept a proton" evidence="7">
    <location>
        <position position="97"/>
    </location>
</feature>
<comment type="function">
    <text evidence="7">Hydrolyzes ribosome-free peptidyl-tRNAs (with 1 or more amino acids incorporated), which drop off the ribosome during protein synthesis, or as a result of ribosome stalling.</text>
</comment>
<keyword evidence="4 7" id="KW-0694">RNA-binding</keyword>
<dbReference type="CDD" id="cd00462">
    <property type="entry name" value="PTH"/>
    <property type="match status" value="1"/>
</dbReference>
<dbReference type="RefSeq" id="WP_264796391.1">
    <property type="nucleotide sequence ID" value="NZ_BRVS01000014.1"/>
</dbReference>
<comment type="subunit">
    <text evidence="7">Monomer.</text>
</comment>
<evidence type="ECO:0000256" key="6">
    <source>
        <dbReference type="ARBA" id="ARBA00050038"/>
    </source>
</evidence>
<proteinExistence type="inferred from homology"/>
<dbReference type="NCBIfam" id="TIGR00447">
    <property type="entry name" value="pth"/>
    <property type="match status" value="1"/>
</dbReference>
<feature type="binding site" evidence="7">
    <location>
        <position position="70"/>
    </location>
    <ligand>
        <name>tRNA</name>
        <dbReference type="ChEBI" id="CHEBI:17843"/>
    </ligand>
</feature>
<evidence type="ECO:0000256" key="3">
    <source>
        <dbReference type="ARBA" id="ARBA00022801"/>
    </source>
</evidence>
<keyword evidence="11" id="KW-1185">Reference proteome</keyword>
<organism evidence="10 11">
    <name type="scientific">Arthrobacter mangrovi</name>
    <dbReference type="NCBI Taxonomy" id="2966350"/>
    <lineage>
        <taxon>Bacteria</taxon>
        <taxon>Bacillati</taxon>
        <taxon>Actinomycetota</taxon>
        <taxon>Actinomycetes</taxon>
        <taxon>Micrococcales</taxon>
        <taxon>Micrococcaceae</taxon>
        <taxon>Arthrobacter</taxon>
    </lineage>
</organism>
<sequence>MAENTWLVAGLGNPGPGYSRNRHNVGQMVLDELASRLGGAFKSHKAHAQVVEGRLRPGGPRLILGKPLTFMNLSGGPVSALAKFYGVEPDHVIAVHDEIDIPFNTVKLKIGGGEGGHNGLRDISKALGTKDYYRVRVGVGRPPGRMDTADYVLKDFAAAEKKELPFLIGDSADAVELLIDEGLLAAQQKFHSNSQ</sequence>
<gene>
    <name evidence="10" type="primary">spoV</name>
    <name evidence="7" type="synonym">pth</name>
    <name evidence="10" type="ORF">AHIS1636_27300</name>
</gene>
<dbReference type="EC" id="3.1.1.29" evidence="1 7"/>
<evidence type="ECO:0000256" key="9">
    <source>
        <dbReference type="RuleBase" id="RU004320"/>
    </source>
</evidence>
<dbReference type="Pfam" id="PF01195">
    <property type="entry name" value="Pept_tRNA_hydro"/>
    <property type="match status" value="1"/>
</dbReference>
<dbReference type="HAMAP" id="MF_00083">
    <property type="entry name" value="Pept_tRNA_hydro_bact"/>
    <property type="match status" value="1"/>
</dbReference>
<evidence type="ECO:0000313" key="11">
    <source>
        <dbReference type="Proteomes" id="UP001209654"/>
    </source>
</evidence>
<dbReference type="PROSITE" id="PS01196">
    <property type="entry name" value="PEPT_TRNA_HYDROL_2"/>
    <property type="match status" value="1"/>
</dbReference>
<keyword evidence="7" id="KW-0963">Cytoplasm</keyword>
<dbReference type="PANTHER" id="PTHR17224">
    <property type="entry name" value="PEPTIDYL-TRNA HYDROLASE"/>
    <property type="match status" value="1"/>
</dbReference>
<keyword evidence="2 7" id="KW-0820">tRNA-binding</keyword>
<name>A0ABQ5MWF0_9MICC</name>
<dbReference type="InterPro" id="IPR018171">
    <property type="entry name" value="Pept_tRNA_hydro_CS"/>
</dbReference>
<comment type="caution">
    <text evidence="10">The sequence shown here is derived from an EMBL/GenBank/DDBJ whole genome shotgun (WGS) entry which is preliminary data.</text>
</comment>
<feature type="binding site" evidence="7">
    <location>
        <position position="72"/>
    </location>
    <ligand>
        <name>tRNA</name>
        <dbReference type="ChEBI" id="CHEBI:17843"/>
    </ligand>
</feature>
<dbReference type="Gene3D" id="3.40.50.1470">
    <property type="entry name" value="Peptidyl-tRNA hydrolase"/>
    <property type="match status" value="1"/>
</dbReference>
<dbReference type="PROSITE" id="PS01195">
    <property type="entry name" value="PEPT_TRNA_HYDROL_1"/>
    <property type="match status" value="1"/>
</dbReference>
<evidence type="ECO:0000313" key="10">
    <source>
        <dbReference type="EMBL" id="GLB68288.1"/>
    </source>
</evidence>
<evidence type="ECO:0000256" key="8">
    <source>
        <dbReference type="RuleBase" id="RU000673"/>
    </source>
</evidence>
<evidence type="ECO:0000256" key="1">
    <source>
        <dbReference type="ARBA" id="ARBA00013260"/>
    </source>
</evidence>
<accession>A0ABQ5MWF0</accession>
<feature type="binding site" evidence="7">
    <location>
        <position position="118"/>
    </location>
    <ligand>
        <name>tRNA</name>
        <dbReference type="ChEBI" id="CHEBI:17843"/>
    </ligand>
</feature>
<evidence type="ECO:0000256" key="2">
    <source>
        <dbReference type="ARBA" id="ARBA00022555"/>
    </source>
</evidence>
<evidence type="ECO:0000256" key="4">
    <source>
        <dbReference type="ARBA" id="ARBA00022884"/>
    </source>
</evidence>
<reference evidence="10 11" key="1">
    <citation type="journal article" date="2023" name="Int. J. Syst. Evol. Microbiol.">
        <title>Arthrobacter mangrovi sp. nov., an actinobacterium isolated from the rhizosphere of a mangrove.</title>
        <authorList>
            <person name="Hamada M."/>
            <person name="Saitou S."/>
            <person name="Enomoto N."/>
            <person name="Nanri K."/>
            <person name="Hidaka K."/>
            <person name="Miura T."/>
            <person name="Tamura T."/>
        </authorList>
    </citation>
    <scope>NUCLEOTIDE SEQUENCE [LARGE SCALE GENOMIC DNA]</scope>
    <source>
        <strain evidence="10 11">NBRC 112813</strain>
    </source>
</reference>
<evidence type="ECO:0000256" key="7">
    <source>
        <dbReference type="HAMAP-Rule" id="MF_00083"/>
    </source>
</evidence>
<comment type="function">
    <text evidence="7">Catalyzes the release of premature peptidyl moieties from peptidyl-tRNA molecules trapped in stalled 50S ribosomal subunits, and thus maintains levels of free tRNAs and 50S ribosomes.</text>
</comment>
<feature type="binding site" evidence="7">
    <location>
        <position position="18"/>
    </location>
    <ligand>
        <name>tRNA</name>
        <dbReference type="ChEBI" id="CHEBI:17843"/>
    </ligand>
</feature>
<dbReference type="GO" id="GO:0016787">
    <property type="term" value="F:hydrolase activity"/>
    <property type="evidence" value="ECO:0007669"/>
    <property type="project" value="UniProtKB-KW"/>
</dbReference>
<dbReference type="InterPro" id="IPR036416">
    <property type="entry name" value="Pept_tRNA_hydro_sf"/>
</dbReference>
<dbReference type="InterPro" id="IPR001328">
    <property type="entry name" value="Pept_tRNA_hydro"/>
</dbReference>
<dbReference type="EMBL" id="BRVS01000014">
    <property type="protein sequence ID" value="GLB68288.1"/>
    <property type="molecule type" value="Genomic_DNA"/>
</dbReference>
<evidence type="ECO:0000256" key="5">
    <source>
        <dbReference type="ARBA" id="ARBA00038063"/>
    </source>
</evidence>
<feature type="active site" description="Proton acceptor" evidence="7">
    <location>
        <position position="23"/>
    </location>
</feature>
<comment type="catalytic activity">
    <reaction evidence="7 8">
        <text>an N-acyl-L-alpha-aminoacyl-tRNA + H2O = an N-acyl-L-amino acid + a tRNA + H(+)</text>
        <dbReference type="Rhea" id="RHEA:54448"/>
        <dbReference type="Rhea" id="RHEA-COMP:10123"/>
        <dbReference type="Rhea" id="RHEA-COMP:13883"/>
        <dbReference type="ChEBI" id="CHEBI:15377"/>
        <dbReference type="ChEBI" id="CHEBI:15378"/>
        <dbReference type="ChEBI" id="CHEBI:59874"/>
        <dbReference type="ChEBI" id="CHEBI:78442"/>
        <dbReference type="ChEBI" id="CHEBI:138191"/>
        <dbReference type="EC" id="3.1.1.29"/>
    </reaction>
</comment>
<keyword evidence="3 7" id="KW-0378">Hydrolase</keyword>